<feature type="compositionally biased region" description="Acidic residues" evidence="1">
    <location>
        <begin position="62"/>
        <end position="74"/>
    </location>
</feature>
<evidence type="ECO:0000313" key="2">
    <source>
        <dbReference type="EMBL" id="CAG6454318.1"/>
    </source>
</evidence>
<name>A0A8D8F1T4_CULPI</name>
<accession>A0A8D8F1T4</accession>
<reference evidence="2" key="1">
    <citation type="submission" date="2021-05" db="EMBL/GenBank/DDBJ databases">
        <authorList>
            <person name="Alioto T."/>
            <person name="Alioto T."/>
            <person name="Gomez Garrido J."/>
        </authorList>
    </citation>
    <scope>NUCLEOTIDE SEQUENCE</scope>
</reference>
<evidence type="ECO:0000256" key="1">
    <source>
        <dbReference type="SAM" id="MobiDB-lite"/>
    </source>
</evidence>
<feature type="compositionally biased region" description="Polar residues" evidence="1">
    <location>
        <begin position="45"/>
        <end position="55"/>
    </location>
</feature>
<proteinExistence type="predicted"/>
<sequence length="185" mass="20893">MDEDVEFRDMVLKKLEENGSLLEIKAKLRAHLYDVFENDGRQNQHQEVVNDSDLTYSGDRTDLDDGNGDSEEELDDRTVALSLVHDLLDSLKLPFAKRVLLAESGLRKPCSRGRLVRELGGFGEEPKEAEPALLLQLIERHRKTTSPAGTGSDISQRSDFFACTALRQQLKRTHPRDFTDALIKS</sequence>
<dbReference type="EMBL" id="HBUE01025734">
    <property type="protein sequence ID" value="CAG6454318.1"/>
    <property type="molecule type" value="Transcribed_RNA"/>
</dbReference>
<dbReference type="AlphaFoldDB" id="A0A8D8F1T4"/>
<protein>
    <submittedName>
        <fullName evidence="2">(northern house mosquito) hypothetical protein</fullName>
    </submittedName>
</protein>
<organism evidence="2">
    <name type="scientific">Culex pipiens</name>
    <name type="common">House mosquito</name>
    <dbReference type="NCBI Taxonomy" id="7175"/>
    <lineage>
        <taxon>Eukaryota</taxon>
        <taxon>Metazoa</taxon>
        <taxon>Ecdysozoa</taxon>
        <taxon>Arthropoda</taxon>
        <taxon>Hexapoda</taxon>
        <taxon>Insecta</taxon>
        <taxon>Pterygota</taxon>
        <taxon>Neoptera</taxon>
        <taxon>Endopterygota</taxon>
        <taxon>Diptera</taxon>
        <taxon>Nematocera</taxon>
        <taxon>Culicoidea</taxon>
        <taxon>Culicidae</taxon>
        <taxon>Culicinae</taxon>
        <taxon>Culicini</taxon>
        <taxon>Culex</taxon>
        <taxon>Culex</taxon>
    </lineage>
</organism>
<feature type="region of interest" description="Disordered" evidence="1">
    <location>
        <begin position="43"/>
        <end position="74"/>
    </location>
</feature>
<dbReference type="Gene3D" id="1.20.960.40">
    <property type="match status" value="1"/>
</dbReference>